<protein>
    <submittedName>
        <fullName evidence="1">Uncharacterized protein</fullName>
    </submittedName>
</protein>
<name>X1PRK3_9ZZZZ</name>
<reference evidence="1" key="1">
    <citation type="journal article" date="2014" name="Front. Microbiol.">
        <title>High frequency of phylogenetically diverse reductive dehalogenase-homologous genes in deep subseafloor sedimentary metagenomes.</title>
        <authorList>
            <person name="Kawai M."/>
            <person name="Futagami T."/>
            <person name="Toyoda A."/>
            <person name="Takaki Y."/>
            <person name="Nishi S."/>
            <person name="Hori S."/>
            <person name="Arai W."/>
            <person name="Tsubouchi T."/>
            <person name="Morono Y."/>
            <person name="Uchiyama I."/>
            <person name="Ito T."/>
            <person name="Fujiyama A."/>
            <person name="Inagaki F."/>
            <person name="Takami H."/>
        </authorList>
    </citation>
    <scope>NUCLEOTIDE SEQUENCE</scope>
    <source>
        <strain evidence="1">Expedition CK06-06</strain>
    </source>
</reference>
<evidence type="ECO:0000313" key="1">
    <source>
        <dbReference type="EMBL" id="GAI58448.1"/>
    </source>
</evidence>
<organism evidence="1">
    <name type="scientific">marine sediment metagenome</name>
    <dbReference type="NCBI Taxonomy" id="412755"/>
    <lineage>
        <taxon>unclassified sequences</taxon>
        <taxon>metagenomes</taxon>
        <taxon>ecological metagenomes</taxon>
    </lineage>
</organism>
<sequence length="45" mass="5207">MGQSQFKWIIVFGDGTAYSFEGTFNELITQWSYDEPIAIIRGEFI</sequence>
<accession>X1PRK3</accession>
<proteinExistence type="predicted"/>
<dbReference type="EMBL" id="BARV01034350">
    <property type="protein sequence ID" value="GAI58448.1"/>
    <property type="molecule type" value="Genomic_DNA"/>
</dbReference>
<gene>
    <name evidence="1" type="ORF">S06H3_53816</name>
</gene>
<dbReference type="AlphaFoldDB" id="X1PRK3"/>
<comment type="caution">
    <text evidence="1">The sequence shown here is derived from an EMBL/GenBank/DDBJ whole genome shotgun (WGS) entry which is preliminary data.</text>
</comment>